<dbReference type="EMBL" id="JALAAR010000001">
    <property type="protein sequence ID" value="MEH8015846.1"/>
    <property type="molecule type" value="Genomic_DNA"/>
</dbReference>
<comment type="pathway">
    <text evidence="1">Amino-acid biosynthesis; L-asparagine biosynthesis; L-asparagine from L-aspartate (L-Gln route): step 1/1.</text>
</comment>
<dbReference type="InterPro" id="IPR017932">
    <property type="entry name" value="GATase_2_dom"/>
</dbReference>
<comment type="catalytic activity">
    <reaction evidence="7">
        <text>L-aspartate + L-glutamine + ATP + H2O = L-asparagine + L-glutamate + AMP + diphosphate + H(+)</text>
        <dbReference type="Rhea" id="RHEA:12228"/>
        <dbReference type="ChEBI" id="CHEBI:15377"/>
        <dbReference type="ChEBI" id="CHEBI:15378"/>
        <dbReference type="ChEBI" id="CHEBI:29985"/>
        <dbReference type="ChEBI" id="CHEBI:29991"/>
        <dbReference type="ChEBI" id="CHEBI:30616"/>
        <dbReference type="ChEBI" id="CHEBI:33019"/>
        <dbReference type="ChEBI" id="CHEBI:58048"/>
        <dbReference type="ChEBI" id="CHEBI:58359"/>
        <dbReference type="ChEBI" id="CHEBI:456215"/>
        <dbReference type="EC" id="6.3.5.4"/>
    </reaction>
</comment>
<evidence type="ECO:0000256" key="1">
    <source>
        <dbReference type="ARBA" id="ARBA00005187"/>
    </source>
</evidence>
<evidence type="ECO:0000256" key="3">
    <source>
        <dbReference type="ARBA" id="ARBA00012737"/>
    </source>
</evidence>
<dbReference type="CDD" id="cd00712">
    <property type="entry name" value="AsnB"/>
    <property type="match status" value="1"/>
</dbReference>
<feature type="domain" description="Glutamine amidotransferase type-2" evidence="8">
    <location>
        <begin position="2"/>
        <end position="218"/>
    </location>
</feature>
<evidence type="ECO:0000256" key="7">
    <source>
        <dbReference type="ARBA" id="ARBA00048741"/>
    </source>
</evidence>
<protein>
    <recommendedName>
        <fullName evidence="3">asparagine synthase (glutamine-hydrolyzing)</fullName>
        <ecNumber evidence="3">6.3.5.4</ecNumber>
    </recommendedName>
</protein>
<dbReference type="InterPro" id="IPR006426">
    <property type="entry name" value="Asn_synth_AEB"/>
</dbReference>
<dbReference type="PIRSF" id="PIRSF001589">
    <property type="entry name" value="Asn_synthetase_glu-h"/>
    <property type="match status" value="1"/>
</dbReference>
<gene>
    <name evidence="9" type="primary">asnB</name>
    <name evidence="9" type="ORF">MN202_01255</name>
</gene>
<dbReference type="PANTHER" id="PTHR43284">
    <property type="entry name" value="ASPARAGINE SYNTHETASE (GLUTAMINE-HYDROLYZING)"/>
    <property type="match status" value="1"/>
</dbReference>
<keyword evidence="5" id="KW-0067">ATP-binding</keyword>
<evidence type="ECO:0000256" key="6">
    <source>
        <dbReference type="ARBA" id="ARBA00022962"/>
    </source>
</evidence>
<dbReference type="SUPFAM" id="SSF56235">
    <property type="entry name" value="N-terminal nucleophile aminohydrolases (Ntn hydrolases)"/>
    <property type="match status" value="1"/>
</dbReference>
<dbReference type="InterPro" id="IPR001962">
    <property type="entry name" value="Asn_synthase"/>
</dbReference>
<evidence type="ECO:0000259" key="8">
    <source>
        <dbReference type="PROSITE" id="PS51278"/>
    </source>
</evidence>
<dbReference type="GO" id="GO:0004066">
    <property type="term" value="F:asparagine synthase (glutamine-hydrolyzing) activity"/>
    <property type="evidence" value="ECO:0007669"/>
    <property type="project" value="UniProtKB-EC"/>
</dbReference>
<accession>A0ABU8C2I4</accession>
<keyword evidence="6" id="KW-0315">Glutamine amidotransferase</keyword>
<dbReference type="Gene3D" id="3.40.50.620">
    <property type="entry name" value="HUPs"/>
    <property type="match status" value="1"/>
</dbReference>
<dbReference type="PANTHER" id="PTHR43284:SF1">
    <property type="entry name" value="ASPARAGINE SYNTHETASE"/>
    <property type="match status" value="1"/>
</dbReference>
<dbReference type="Pfam" id="PF00733">
    <property type="entry name" value="Asn_synthase"/>
    <property type="match status" value="1"/>
</dbReference>
<organism evidence="9 10">
    <name type="scientific">Rheinheimera muenzenbergensis</name>
    <dbReference type="NCBI Taxonomy" id="1193628"/>
    <lineage>
        <taxon>Bacteria</taxon>
        <taxon>Pseudomonadati</taxon>
        <taxon>Pseudomonadota</taxon>
        <taxon>Gammaproteobacteria</taxon>
        <taxon>Chromatiales</taxon>
        <taxon>Chromatiaceae</taxon>
        <taxon>Rheinheimera</taxon>
    </lineage>
</organism>
<keyword evidence="10" id="KW-1185">Reference proteome</keyword>
<dbReference type="InterPro" id="IPR051786">
    <property type="entry name" value="ASN_synthetase/amidase"/>
</dbReference>
<evidence type="ECO:0000313" key="9">
    <source>
        <dbReference type="EMBL" id="MEH8015846.1"/>
    </source>
</evidence>
<dbReference type="InterPro" id="IPR029055">
    <property type="entry name" value="Ntn_hydrolases_N"/>
</dbReference>
<evidence type="ECO:0000313" key="10">
    <source>
        <dbReference type="Proteomes" id="UP001375382"/>
    </source>
</evidence>
<comment type="caution">
    <text evidence="9">The sequence shown here is derived from an EMBL/GenBank/DDBJ whole genome shotgun (WGS) entry which is preliminary data.</text>
</comment>
<dbReference type="RefSeq" id="WP_335734266.1">
    <property type="nucleotide sequence ID" value="NZ_JALAAR010000001.1"/>
</dbReference>
<keyword evidence="4" id="KW-0547">Nucleotide-binding</keyword>
<dbReference type="PROSITE" id="PS51278">
    <property type="entry name" value="GATASE_TYPE_2"/>
    <property type="match status" value="1"/>
</dbReference>
<comment type="similarity">
    <text evidence="2">Belongs to the asparagine synthetase family.</text>
</comment>
<evidence type="ECO:0000256" key="5">
    <source>
        <dbReference type="ARBA" id="ARBA00022840"/>
    </source>
</evidence>
<evidence type="ECO:0000256" key="2">
    <source>
        <dbReference type="ARBA" id="ARBA00005752"/>
    </source>
</evidence>
<dbReference type="Pfam" id="PF13537">
    <property type="entry name" value="GATase_7"/>
    <property type="match status" value="1"/>
</dbReference>
<dbReference type="Gene3D" id="3.60.20.10">
    <property type="entry name" value="Glutamine Phosphoribosylpyrophosphate, subunit 1, domain 1"/>
    <property type="match status" value="1"/>
</dbReference>
<dbReference type="EC" id="6.3.5.4" evidence="3"/>
<dbReference type="NCBIfam" id="TIGR01536">
    <property type="entry name" value="asn_synth_AEB"/>
    <property type="match status" value="1"/>
</dbReference>
<dbReference type="CDD" id="cd01991">
    <property type="entry name" value="Asn_synthase_B_C"/>
    <property type="match status" value="1"/>
</dbReference>
<keyword evidence="9" id="KW-0436">Ligase</keyword>
<proteinExistence type="inferred from homology"/>
<dbReference type="Proteomes" id="UP001375382">
    <property type="component" value="Unassembled WGS sequence"/>
</dbReference>
<reference evidence="9 10" key="1">
    <citation type="journal article" date="2023" name="Ecotoxicol. Environ. Saf.">
        <title>Mercury remediation potential of mercury-resistant strain Rheinheimera metallidurans sp. nov. isolated from a municipal waste dumping site.</title>
        <authorList>
            <person name="Yadav V."/>
            <person name="Manjhi A."/>
            <person name="Vadakedath N."/>
        </authorList>
    </citation>
    <scope>NUCLEOTIDE SEQUENCE [LARGE SCALE GENOMIC DNA]</scope>
    <source>
        <strain evidence="9 10">E-49</strain>
    </source>
</reference>
<evidence type="ECO:0000256" key="4">
    <source>
        <dbReference type="ARBA" id="ARBA00022741"/>
    </source>
</evidence>
<sequence length="643" mass="72022">MCGFAGILAEQQALAVNTALLQKMGDSIVHRGPDDQGIYTSADNSLGFIHRRLAILDLSEAGHQPMASNDMRYVIAYNGEIYNHLELRRELEQQFDSQWRGHSDTETLLEGIRCWGIEPTVSRCVGMFAFALWDNTERTLTLGRDRVGEKPLYYGFCNGVFLFGSELKALKAHPAFDSRINIAAVALMLRHKYIPAPHTIYQQLFKLLPGSLLTLQADKLQQGADIKPYWSFTTAAAKARNNPFNGTEQEALDAAENQLKQAVSEQMLADVPLGAFLSGGTDSSLIAALMQAQSTKPIRTFTVGFNVPEYNEAEHAKAVAAHLGTDHTEIYVGEKDALNVVPKLATMYDEPFADSSQIPTYLIAAEARKHVTVALSGDAGDELFGGYSRYFDCVRKADKLSALPQAFFSLLGWCQPLLNADVWQQLDRLTGQTHRGLFSNTCGRAADLSQLNDFSALYRYMVSDWKHPSDVLMSAAEPTTLLNCKVLAESEERFNWMMLADSQTYLADDVLVKVDRAAMAASLETRVPMLDHRFIEQALALPLNLKIRGGTGKWALKQILYKYVPKPLLDRPKTGFGVPVDHWLRGPLRDWAEALLDEHKLSQQGLFNVATVKKYWHEHLSGGRNWQYPLWNLLMFQSWLQEQ</sequence>
<name>A0ABU8C2I4_9GAMM</name>
<dbReference type="InterPro" id="IPR014729">
    <property type="entry name" value="Rossmann-like_a/b/a_fold"/>
</dbReference>
<dbReference type="InterPro" id="IPR033738">
    <property type="entry name" value="AsnB_N"/>
</dbReference>
<dbReference type="SUPFAM" id="SSF52402">
    <property type="entry name" value="Adenine nucleotide alpha hydrolases-like"/>
    <property type="match status" value="1"/>
</dbReference>